<proteinExistence type="predicted"/>
<dbReference type="CDD" id="cd04785">
    <property type="entry name" value="HTH_CadR-PbrR-like"/>
    <property type="match status" value="1"/>
</dbReference>
<dbReference type="Pfam" id="PF09278">
    <property type="entry name" value="MerR-DNA-bind"/>
    <property type="match status" value="1"/>
</dbReference>
<keyword evidence="3" id="KW-0238">DNA-binding</keyword>
<dbReference type="Proteomes" id="UP001198862">
    <property type="component" value="Unassembled WGS sequence"/>
</dbReference>
<evidence type="ECO:0000256" key="3">
    <source>
        <dbReference type="ARBA" id="ARBA00023125"/>
    </source>
</evidence>
<dbReference type="SMART" id="SM00422">
    <property type="entry name" value="HTH_MERR"/>
    <property type="match status" value="1"/>
</dbReference>
<dbReference type="Pfam" id="PF00376">
    <property type="entry name" value="MerR"/>
    <property type="match status" value="1"/>
</dbReference>
<dbReference type="Gene3D" id="1.10.1660.10">
    <property type="match status" value="1"/>
</dbReference>
<evidence type="ECO:0000256" key="5">
    <source>
        <dbReference type="SAM" id="Coils"/>
    </source>
</evidence>
<dbReference type="InterPro" id="IPR009061">
    <property type="entry name" value="DNA-bd_dom_put_sf"/>
</dbReference>
<evidence type="ECO:0000259" key="6">
    <source>
        <dbReference type="PROSITE" id="PS50937"/>
    </source>
</evidence>
<dbReference type="EMBL" id="JAJISD010000007">
    <property type="protein sequence ID" value="MCC8430632.1"/>
    <property type="molecule type" value="Genomic_DNA"/>
</dbReference>
<evidence type="ECO:0000256" key="4">
    <source>
        <dbReference type="ARBA" id="ARBA00023163"/>
    </source>
</evidence>
<keyword evidence="8" id="KW-1185">Reference proteome</keyword>
<keyword evidence="2" id="KW-0805">Transcription regulation</keyword>
<dbReference type="PROSITE" id="PS50937">
    <property type="entry name" value="HTH_MERR_2"/>
    <property type="match status" value="1"/>
</dbReference>
<evidence type="ECO:0000313" key="7">
    <source>
        <dbReference type="EMBL" id="MCC8430632.1"/>
    </source>
</evidence>
<evidence type="ECO:0000256" key="1">
    <source>
        <dbReference type="ARBA" id="ARBA00022491"/>
    </source>
</evidence>
<dbReference type="InterPro" id="IPR015358">
    <property type="entry name" value="Tscrpt_reg_MerR_DNA-bd"/>
</dbReference>
<evidence type="ECO:0000256" key="2">
    <source>
        <dbReference type="ARBA" id="ARBA00023015"/>
    </source>
</evidence>
<comment type="caution">
    <text evidence="7">The sequence shown here is derived from an EMBL/GenBank/DDBJ whole genome shotgun (WGS) entry which is preliminary data.</text>
</comment>
<evidence type="ECO:0000313" key="8">
    <source>
        <dbReference type="Proteomes" id="UP001198862"/>
    </source>
</evidence>
<dbReference type="SUPFAM" id="SSF46955">
    <property type="entry name" value="Putative DNA-binding domain"/>
    <property type="match status" value="1"/>
</dbReference>
<keyword evidence="5" id="KW-0175">Coiled coil</keyword>
<keyword evidence="1" id="KW-0678">Repressor</keyword>
<protein>
    <submittedName>
        <fullName evidence="7">Helix-turn-helix domain-containing protein</fullName>
    </submittedName>
</protein>
<accession>A0ABS8KY20</accession>
<reference evidence="7 8" key="1">
    <citation type="submission" date="2021-11" db="EMBL/GenBank/DDBJ databases">
        <authorList>
            <person name="Lee D.-H."/>
            <person name="Kim S.-B."/>
        </authorList>
    </citation>
    <scope>NUCLEOTIDE SEQUENCE [LARGE SCALE GENOMIC DNA]</scope>
    <source>
        <strain evidence="7 8">KCTC 52223</strain>
    </source>
</reference>
<dbReference type="RefSeq" id="WP_230551787.1">
    <property type="nucleotide sequence ID" value="NZ_JAJISD010000007.1"/>
</dbReference>
<feature type="coiled-coil region" evidence="5">
    <location>
        <begin position="87"/>
        <end position="114"/>
    </location>
</feature>
<dbReference type="InterPro" id="IPR047057">
    <property type="entry name" value="MerR_fam"/>
</dbReference>
<feature type="domain" description="HTH merR-type" evidence="6">
    <location>
        <begin position="3"/>
        <end position="72"/>
    </location>
</feature>
<keyword evidence="4" id="KW-0804">Transcription</keyword>
<gene>
    <name evidence="7" type="ORF">LJ725_16795</name>
</gene>
<sequence length="133" mass="15227">MDSFTIGKLAAATETKAETIRYYERIGLLALPERTEGNYRAYLPSHLARLRFIRRSRALGFSLDRVRALLRFSDDRACSCDEIDRIANQHLKEVEDKIADLKRLQSELQDMIGQCHRGTIADCRIIVTLGTSR</sequence>
<name>A0ABS8KY20_9HYPH</name>
<dbReference type="PANTHER" id="PTHR30204">
    <property type="entry name" value="REDOX-CYCLING DRUG-SENSING TRANSCRIPTIONAL ACTIVATOR SOXR"/>
    <property type="match status" value="1"/>
</dbReference>
<organism evidence="7 8">
    <name type="scientific">Reyranella aquatilis</name>
    <dbReference type="NCBI Taxonomy" id="2035356"/>
    <lineage>
        <taxon>Bacteria</taxon>
        <taxon>Pseudomonadati</taxon>
        <taxon>Pseudomonadota</taxon>
        <taxon>Alphaproteobacteria</taxon>
        <taxon>Hyphomicrobiales</taxon>
        <taxon>Reyranellaceae</taxon>
        <taxon>Reyranella</taxon>
    </lineage>
</organism>
<dbReference type="PRINTS" id="PR00040">
    <property type="entry name" value="HTHMERR"/>
</dbReference>
<dbReference type="InterPro" id="IPR000551">
    <property type="entry name" value="MerR-type_HTH_dom"/>
</dbReference>
<dbReference type="PANTHER" id="PTHR30204:SF69">
    <property type="entry name" value="MERR-FAMILY TRANSCRIPTIONAL REGULATOR"/>
    <property type="match status" value="1"/>
</dbReference>